<dbReference type="Gene3D" id="1.10.10.2220">
    <property type="match status" value="1"/>
</dbReference>
<dbReference type="EC" id="3.1.11.5" evidence="4"/>
<dbReference type="EMBL" id="BFAX01000004">
    <property type="protein sequence ID" value="GBF36874.1"/>
    <property type="molecule type" value="Genomic_DNA"/>
</dbReference>
<reference evidence="4 5" key="1">
    <citation type="journal article" date="2019" name="Int. J. Syst. Evol. Microbiol.">
        <title>Methanofervidicoccus abyssi gen. nov., sp. nov., a hydrogenotrophic methanogen, isolated from a hydrothermal vent chimney in the Mid-Cayman Spreading Center, the Caribbean Sea.</title>
        <authorList>
            <person name="Sakai S."/>
            <person name="Takaki Y."/>
            <person name="Miyazaki M."/>
            <person name="Ogawara M."/>
            <person name="Yanagawa K."/>
            <person name="Miyazaki J."/>
            <person name="Takai K."/>
        </authorList>
    </citation>
    <scope>NUCLEOTIDE SEQUENCE [LARGE SCALE GENOMIC DNA]</scope>
    <source>
        <strain evidence="4 5">HHB</strain>
    </source>
</reference>
<evidence type="ECO:0000313" key="5">
    <source>
        <dbReference type="Proteomes" id="UP000290527"/>
    </source>
</evidence>
<dbReference type="InterPro" id="IPR027417">
    <property type="entry name" value="P-loop_NTPase"/>
</dbReference>
<dbReference type="InterPro" id="IPR027785">
    <property type="entry name" value="UvrD-like_helicase_C"/>
</dbReference>
<gene>
    <name evidence="4" type="ORF">MHHB_P1104</name>
</gene>
<dbReference type="OrthoDB" id="45637at2157"/>
<dbReference type="GO" id="GO:0003678">
    <property type="term" value="F:DNA helicase activity"/>
    <property type="evidence" value="ECO:0007669"/>
    <property type="project" value="UniProtKB-ARBA"/>
</dbReference>
<accession>A0A401HRG9</accession>
<evidence type="ECO:0000259" key="3">
    <source>
        <dbReference type="SMART" id="SM00382"/>
    </source>
</evidence>
<dbReference type="Proteomes" id="UP000290527">
    <property type="component" value="Unassembled WGS sequence"/>
</dbReference>
<comment type="caution">
    <text evidence="4">The sequence shown here is derived from an EMBL/GenBank/DDBJ whole genome shotgun (WGS) entry which is preliminary data.</text>
</comment>
<dbReference type="InterPro" id="IPR050534">
    <property type="entry name" value="Coronavir_polyprotein_1ab"/>
</dbReference>
<evidence type="ECO:0000256" key="1">
    <source>
        <dbReference type="ARBA" id="ARBA00022741"/>
    </source>
</evidence>
<feature type="domain" description="AAA+ ATPase" evidence="3">
    <location>
        <begin position="619"/>
        <end position="800"/>
    </location>
</feature>
<keyword evidence="1" id="KW-0547">Nucleotide-binding</keyword>
<sequence length="1239" mass="146505">MKHITIRVAWHDNKWNGKICKNPSENVYCVDNYSLLSSRIQRRRNIEIEEKFKGKSISEVKNNSAYIPPCYWCINILGEEKHTIEDTHPFGDTSNKFSVIPPLNEILKPFSVFTWNFKLSFTTTGVYKYPPDLEDRVKKYIKNIEPTKSVVFLYANYSNPVTGDERKYLVLGAGLVREEIEFPKKYDIPEELYEDINRKMPVFPKIAWQFQVPLDPELTFILPYHEYLQFIERKNGTKREDKEKWLEDITVKVDDPTIIPHFKYVSMHIPHDKTIYLLYKLKKSISKLKEHGVISIEQIESYEKKVDKLLEIAWRERGQYPGFENLIAIKLENEFTNDKIEEITRKLKMFIVKKFGSIDEFLNDNKNIFTLKCEDPEIETAINIIKSQFEVFTFLARFDFSKQQFKNIIDFIGKKGFNNFKANPYSILEEYFYDIKDDDWDIDNNDYGISVYHLDIALIPDTKYANWRALYTAKSLERIRALITLILRNAAQTDGHTYLSRDEIIEKIKDYPLYYIQQDFEIDQLLLSEYESDPRFKEQFKVISIDGQVIYQLKSLEKIERIIEEFIEKVKRVEYDVDQHIVDTLVRKDIEKFKYRLRDDNAREYFKRERTELYQKIFSNKLVVISGKAGSGKTSAIINLIDVFKRQRKTPIFIFTPTGKASLVIRKRLKEVELDNDPDITTSTIHRFIYRELFERTRQLSRERMKEIFKLADLVDKIFDGHYEFINDFNKLARRWQFNPKVVIIDEASMVDEVLLCLLFSLINPSTLQHLIIIGDDKQLPPIGIGRPFIDLIYYLKNQGLESKYCHLSTNLRFPLTDNRCAKIEKLAELFRSDKEPLLEDIHEITKSADDTLEISYFRDANDLKNKLKQIIFEIDGQEQKNDTESLWELFTHIFEPNGKFNYNNLEKIQIITPKRVGKFGSTVVNREIVLEGQSRIPAGTKIICEENQYWEPERNKRILALANGSIGYITKGGYVKFVDIDELFNIFRTRRAIRNIIDRLKKIKLELLNQKEATDIPYTPAYAITVHKSQGSDFDYVVFILSERSSFITRELLYTGFTRAKTKMYVLVHKDLKDELYELFRTAYINSQIELIHTLLFGHKQSPFKPYLVRLKNGDKIAVRSKIEYIIAKTLDSFGIEFVYEPEDFAENHIKPDFKIFLENGEFYWEHLGLLNNDWYKNRWFKKYKIYEDIGITDFLITTSEGEEPKDVESQIRKIIEDLKGDNLRVTDGSYSKHHYVL</sequence>
<dbReference type="Gene3D" id="3.40.91.30">
    <property type="match status" value="1"/>
</dbReference>
<dbReference type="Gene3D" id="3.40.50.300">
    <property type="entry name" value="P-loop containing nucleotide triphosphate hydrolases"/>
    <property type="match status" value="2"/>
</dbReference>
<dbReference type="PANTHER" id="PTHR43788:SF6">
    <property type="entry name" value="DNA HELICASE B"/>
    <property type="match status" value="1"/>
</dbReference>
<dbReference type="AlphaFoldDB" id="A0A401HRG9"/>
<dbReference type="Pfam" id="PF13245">
    <property type="entry name" value="AAA_19"/>
    <property type="match status" value="1"/>
</dbReference>
<dbReference type="Pfam" id="PF13538">
    <property type="entry name" value="UvrD_C_2"/>
    <property type="match status" value="1"/>
</dbReference>
<keyword evidence="5" id="KW-1185">Reference proteome</keyword>
<evidence type="ECO:0000256" key="2">
    <source>
        <dbReference type="ARBA" id="ARBA00022840"/>
    </source>
</evidence>
<name>A0A401HRG9_9EURY</name>
<protein>
    <submittedName>
        <fullName evidence="4">Exodeoxyribonuclease V alpha subunit</fullName>
        <ecNumber evidence="4">3.1.11.5</ecNumber>
    </submittedName>
</protein>
<dbReference type="CDD" id="cd18809">
    <property type="entry name" value="SF1_C_RecD"/>
    <property type="match status" value="1"/>
</dbReference>
<dbReference type="GO" id="GO:0008854">
    <property type="term" value="F:exodeoxyribonuclease V activity"/>
    <property type="evidence" value="ECO:0007669"/>
    <property type="project" value="UniProtKB-EC"/>
</dbReference>
<dbReference type="SUPFAM" id="SSF52540">
    <property type="entry name" value="P-loop containing nucleoside triphosphate hydrolases"/>
    <property type="match status" value="1"/>
</dbReference>
<dbReference type="GO" id="GO:0005524">
    <property type="term" value="F:ATP binding"/>
    <property type="evidence" value="ECO:0007669"/>
    <property type="project" value="UniProtKB-KW"/>
</dbReference>
<keyword evidence="4" id="KW-0378">Hydrolase</keyword>
<proteinExistence type="predicted"/>
<evidence type="ECO:0000313" key="4">
    <source>
        <dbReference type="EMBL" id="GBF36874.1"/>
    </source>
</evidence>
<dbReference type="PANTHER" id="PTHR43788">
    <property type="entry name" value="DNA2/NAM7 HELICASE FAMILY MEMBER"/>
    <property type="match status" value="1"/>
</dbReference>
<keyword evidence="2" id="KW-0067">ATP-binding</keyword>
<dbReference type="RefSeq" id="WP_131007692.1">
    <property type="nucleotide sequence ID" value="NZ_BFAX01000004.1"/>
</dbReference>
<dbReference type="InterPro" id="IPR003593">
    <property type="entry name" value="AAA+_ATPase"/>
</dbReference>
<dbReference type="SMART" id="SM00382">
    <property type="entry name" value="AAA"/>
    <property type="match status" value="1"/>
</dbReference>
<organism evidence="4 5">
    <name type="scientific">Methanofervidicoccus abyssi</name>
    <dbReference type="NCBI Taxonomy" id="2082189"/>
    <lineage>
        <taxon>Archaea</taxon>
        <taxon>Methanobacteriati</taxon>
        <taxon>Methanobacteriota</taxon>
        <taxon>Methanomada group</taxon>
        <taxon>Methanococci</taxon>
        <taxon>Methanococcales</taxon>
        <taxon>Methanofervidicoccus</taxon>
    </lineage>
</organism>